<proteinExistence type="predicted"/>
<evidence type="ECO:0000313" key="1">
    <source>
        <dbReference type="EMBL" id="ANJ66392.1"/>
    </source>
</evidence>
<reference evidence="1 2" key="1">
    <citation type="submission" date="2016-06" db="EMBL/GenBank/DDBJ databases">
        <title>Insight into the functional genes involving in sulfur oxidation in Pearl River water.</title>
        <authorList>
            <person name="Luo J."/>
            <person name="Tan X."/>
            <person name="Lin W."/>
        </authorList>
    </citation>
    <scope>NUCLEOTIDE SEQUENCE [LARGE SCALE GENOMIC DNA]</scope>
    <source>
        <strain evidence="1 2">LS2</strain>
    </source>
</reference>
<dbReference type="EMBL" id="CP016027">
    <property type="protein sequence ID" value="ANJ66392.1"/>
    <property type="molecule type" value="Genomic_DNA"/>
</dbReference>
<dbReference type="KEGG" id="haz:A9404_02465"/>
<protein>
    <submittedName>
        <fullName evidence="1">Uncharacterized protein</fullName>
    </submittedName>
</protein>
<gene>
    <name evidence="1" type="ORF">A9404_02465</name>
</gene>
<name>A0A191ZEV3_9GAMM</name>
<sequence>MRVEAFSLLHTWDYDAAKAEENRNSFITDNELRQGRIAIGECSPGTDSWMHWKVRLPPNLIVRPGDYLEAIAGSNEAPRSTGPISQAVCRIKTPEPKYFNHTQGSRTIRCDAPATPLTN</sequence>
<evidence type="ECO:0000313" key="2">
    <source>
        <dbReference type="Proteomes" id="UP000078596"/>
    </source>
</evidence>
<organism evidence="1 2">
    <name type="scientific">Halothiobacillus diazotrophicus</name>
    <dbReference type="NCBI Taxonomy" id="1860122"/>
    <lineage>
        <taxon>Bacteria</taxon>
        <taxon>Pseudomonadati</taxon>
        <taxon>Pseudomonadota</taxon>
        <taxon>Gammaproteobacteria</taxon>
        <taxon>Chromatiales</taxon>
        <taxon>Halothiobacillaceae</taxon>
        <taxon>Halothiobacillus</taxon>
    </lineage>
</organism>
<dbReference type="AlphaFoldDB" id="A0A191ZEV3"/>
<dbReference type="Proteomes" id="UP000078596">
    <property type="component" value="Chromosome"/>
</dbReference>
<keyword evidence="2" id="KW-1185">Reference proteome</keyword>
<accession>A0A191ZEV3</accession>